<organism evidence="2 3">
    <name type="scientific">Starkeya nomas</name>
    <dbReference type="NCBI Taxonomy" id="2666134"/>
    <lineage>
        <taxon>Bacteria</taxon>
        <taxon>Pseudomonadati</taxon>
        <taxon>Pseudomonadota</taxon>
        <taxon>Alphaproteobacteria</taxon>
        <taxon>Hyphomicrobiales</taxon>
        <taxon>Xanthobacteraceae</taxon>
        <taxon>Starkeya</taxon>
    </lineage>
</organism>
<sequence length="142" mass="15517">MLENLPLTTIELTDEAMTRLIAHRVRLARELTGLSQQRVAQLIDVSFQQVQKYEKGTNRICPAKLARLARATGRSIGWFYDDVAAGGSSAEAGIVSRLANDRDFAELAATWDALRPPARATAGQMMQLLAALHAELEQGRAA</sequence>
<evidence type="ECO:0000313" key="2">
    <source>
        <dbReference type="EMBL" id="CAA0096036.1"/>
    </source>
</evidence>
<name>A0A5S9NYX6_9HYPH</name>
<dbReference type="SUPFAM" id="SSF47413">
    <property type="entry name" value="lambda repressor-like DNA-binding domains"/>
    <property type="match status" value="1"/>
</dbReference>
<proteinExistence type="predicted"/>
<protein>
    <recommendedName>
        <fullName evidence="1">HTH cro/C1-type domain-containing protein</fullName>
    </recommendedName>
</protein>
<dbReference type="AlphaFoldDB" id="A0A5S9NYX6"/>
<feature type="domain" description="HTH cro/C1-type" evidence="1">
    <location>
        <begin position="25"/>
        <end position="79"/>
    </location>
</feature>
<dbReference type="InterPro" id="IPR010982">
    <property type="entry name" value="Lambda_DNA-bd_dom_sf"/>
</dbReference>
<accession>A0A5S9NYX6</accession>
<dbReference type="Pfam" id="PF01381">
    <property type="entry name" value="HTH_3"/>
    <property type="match status" value="1"/>
</dbReference>
<dbReference type="SMART" id="SM00530">
    <property type="entry name" value="HTH_XRE"/>
    <property type="match status" value="1"/>
</dbReference>
<evidence type="ECO:0000259" key="1">
    <source>
        <dbReference type="PROSITE" id="PS50943"/>
    </source>
</evidence>
<dbReference type="Proteomes" id="UP000433050">
    <property type="component" value="Unassembled WGS sequence"/>
</dbReference>
<dbReference type="RefSeq" id="WP_159598704.1">
    <property type="nucleotide sequence ID" value="NZ_CACSAS010000001.1"/>
</dbReference>
<dbReference type="InterPro" id="IPR001387">
    <property type="entry name" value="Cro/C1-type_HTH"/>
</dbReference>
<reference evidence="2 3" key="1">
    <citation type="submission" date="2019-12" db="EMBL/GenBank/DDBJ databases">
        <authorList>
            <person name="Reyes-Prieto M."/>
        </authorList>
    </citation>
    <scope>NUCLEOTIDE SEQUENCE [LARGE SCALE GENOMIC DNA]</scope>
    <source>
        <strain evidence="2">HF14-78462</strain>
    </source>
</reference>
<dbReference type="CDD" id="cd00093">
    <property type="entry name" value="HTH_XRE"/>
    <property type="match status" value="1"/>
</dbReference>
<evidence type="ECO:0000313" key="3">
    <source>
        <dbReference type="Proteomes" id="UP000433050"/>
    </source>
</evidence>
<dbReference type="GO" id="GO:0003677">
    <property type="term" value="F:DNA binding"/>
    <property type="evidence" value="ECO:0007669"/>
    <property type="project" value="InterPro"/>
</dbReference>
<keyword evidence="3" id="KW-1185">Reference proteome</keyword>
<dbReference type="EMBL" id="CACSAS010000001">
    <property type="protein sequence ID" value="CAA0096036.1"/>
    <property type="molecule type" value="Genomic_DNA"/>
</dbReference>
<dbReference type="PROSITE" id="PS50943">
    <property type="entry name" value="HTH_CROC1"/>
    <property type="match status" value="1"/>
</dbReference>
<dbReference type="Gene3D" id="1.10.260.40">
    <property type="entry name" value="lambda repressor-like DNA-binding domains"/>
    <property type="match status" value="1"/>
</dbReference>
<gene>
    <name evidence="2" type="ORF">STARVERO_01962</name>
</gene>